<accession>A0A4Z2IPN5</accession>
<evidence type="ECO:0000313" key="2">
    <source>
        <dbReference type="Proteomes" id="UP000314294"/>
    </source>
</evidence>
<dbReference type="AlphaFoldDB" id="A0A4Z2IPN5"/>
<dbReference type="Proteomes" id="UP000314294">
    <property type="component" value="Unassembled WGS sequence"/>
</dbReference>
<sequence length="67" mass="7074">MTDRLLILPHVVGAQFTSFLIPATLAGRAEDHKAASEISSEAVAIIAFGFRLTTTCLASLQIAAECN</sequence>
<evidence type="ECO:0000313" key="1">
    <source>
        <dbReference type="EMBL" id="TNN79172.1"/>
    </source>
</evidence>
<keyword evidence="2" id="KW-1185">Reference proteome</keyword>
<reference evidence="1 2" key="1">
    <citation type="submission" date="2019-03" db="EMBL/GenBank/DDBJ databases">
        <title>First draft genome of Liparis tanakae, snailfish: a comprehensive survey of snailfish specific genes.</title>
        <authorList>
            <person name="Kim W."/>
            <person name="Song I."/>
            <person name="Jeong J.-H."/>
            <person name="Kim D."/>
            <person name="Kim S."/>
            <person name="Ryu S."/>
            <person name="Song J.Y."/>
            <person name="Lee S.K."/>
        </authorList>
    </citation>
    <scope>NUCLEOTIDE SEQUENCE [LARGE SCALE GENOMIC DNA]</scope>
    <source>
        <tissue evidence="1">Muscle</tissue>
    </source>
</reference>
<name>A0A4Z2IPN5_9TELE</name>
<dbReference type="EMBL" id="SRLO01000067">
    <property type="protein sequence ID" value="TNN79172.1"/>
    <property type="molecule type" value="Genomic_DNA"/>
</dbReference>
<comment type="caution">
    <text evidence="1">The sequence shown here is derived from an EMBL/GenBank/DDBJ whole genome shotgun (WGS) entry which is preliminary data.</text>
</comment>
<protein>
    <submittedName>
        <fullName evidence="1">Uncharacterized protein</fullName>
    </submittedName>
</protein>
<proteinExistence type="predicted"/>
<organism evidence="1 2">
    <name type="scientific">Liparis tanakae</name>
    <name type="common">Tanaka's snailfish</name>
    <dbReference type="NCBI Taxonomy" id="230148"/>
    <lineage>
        <taxon>Eukaryota</taxon>
        <taxon>Metazoa</taxon>
        <taxon>Chordata</taxon>
        <taxon>Craniata</taxon>
        <taxon>Vertebrata</taxon>
        <taxon>Euteleostomi</taxon>
        <taxon>Actinopterygii</taxon>
        <taxon>Neopterygii</taxon>
        <taxon>Teleostei</taxon>
        <taxon>Neoteleostei</taxon>
        <taxon>Acanthomorphata</taxon>
        <taxon>Eupercaria</taxon>
        <taxon>Perciformes</taxon>
        <taxon>Cottioidei</taxon>
        <taxon>Cottales</taxon>
        <taxon>Liparidae</taxon>
        <taxon>Liparis</taxon>
    </lineage>
</organism>
<gene>
    <name evidence="1" type="ORF">EYF80_010620</name>
</gene>